<feature type="region of interest" description="Disordered" evidence="1">
    <location>
        <begin position="1"/>
        <end position="113"/>
    </location>
</feature>
<keyword evidence="3" id="KW-1185">Reference proteome</keyword>
<accession>A0A074XQA3</accession>
<dbReference type="OrthoDB" id="3932066at2759"/>
<feature type="compositionally biased region" description="Basic and acidic residues" evidence="1">
    <location>
        <begin position="155"/>
        <end position="171"/>
    </location>
</feature>
<sequence length="208" mass="22410">MDRESCSSSTASTPGYIGARKLPPSEVSTIPRVMTRSAPLLPMTETQATPSLWSAATTTKAPGRRTASGVEESFSDSTFPSPCAPSRTGTGSPSERKLSLAASTPTASPHSDEHIHMVPAYEQSYEPVRPPVVIALPGTMSSRASFGQMHAANGKGHDKRQPKNGAKESKESPPLGHRFNSAVKGFFRKDPINDLQFEYIGERHWSED</sequence>
<dbReference type="EMBL" id="KL584703">
    <property type="protein sequence ID" value="KEQ76786.1"/>
    <property type="molecule type" value="Genomic_DNA"/>
</dbReference>
<feature type="compositionally biased region" description="Polar residues" evidence="1">
    <location>
        <begin position="1"/>
        <end position="13"/>
    </location>
</feature>
<protein>
    <submittedName>
        <fullName evidence="2">Uncharacterized protein</fullName>
    </submittedName>
</protein>
<name>A0A074XQA3_9PEZI</name>
<dbReference type="RefSeq" id="XP_013431040.1">
    <property type="nucleotide sequence ID" value="XM_013575586.1"/>
</dbReference>
<dbReference type="HOGENOM" id="CLU_1320630_0_0_1"/>
<feature type="region of interest" description="Disordered" evidence="1">
    <location>
        <begin position="149"/>
        <end position="179"/>
    </location>
</feature>
<evidence type="ECO:0000313" key="2">
    <source>
        <dbReference type="EMBL" id="KEQ76786.1"/>
    </source>
</evidence>
<evidence type="ECO:0000313" key="3">
    <source>
        <dbReference type="Proteomes" id="UP000027730"/>
    </source>
</evidence>
<dbReference type="AlphaFoldDB" id="A0A074XQA3"/>
<dbReference type="Proteomes" id="UP000027730">
    <property type="component" value="Unassembled WGS sequence"/>
</dbReference>
<feature type="compositionally biased region" description="Polar residues" evidence="1">
    <location>
        <begin position="44"/>
        <end position="60"/>
    </location>
</feature>
<evidence type="ECO:0000256" key="1">
    <source>
        <dbReference type="SAM" id="MobiDB-lite"/>
    </source>
</evidence>
<reference evidence="2 3" key="1">
    <citation type="journal article" date="2014" name="BMC Genomics">
        <title>Genome sequencing of four Aureobasidium pullulans varieties: biotechnological potential, stress tolerance, and description of new species.</title>
        <authorList>
            <person name="Gostin Ar C."/>
            <person name="Ohm R.A."/>
            <person name="Kogej T."/>
            <person name="Sonjak S."/>
            <person name="Turk M."/>
            <person name="Zajc J."/>
            <person name="Zalar P."/>
            <person name="Grube M."/>
            <person name="Sun H."/>
            <person name="Han J."/>
            <person name="Sharma A."/>
            <person name="Chiniquy J."/>
            <person name="Ngan C.Y."/>
            <person name="Lipzen A."/>
            <person name="Barry K."/>
            <person name="Grigoriev I.V."/>
            <person name="Gunde-Cimerman N."/>
        </authorList>
    </citation>
    <scope>NUCLEOTIDE SEQUENCE [LARGE SCALE GENOMIC DNA]</scope>
    <source>
        <strain evidence="2 3">CBS 147.97</strain>
    </source>
</reference>
<proteinExistence type="predicted"/>
<gene>
    <name evidence="2" type="ORF">M436DRAFT_60600</name>
</gene>
<dbReference type="GeneID" id="25413028"/>
<organism evidence="2 3">
    <name type="scientific">Aureobasidium namibiae CBS 147.97</name>
    <dbReference type="NCBI Taxonomy" id="1043004"/>
    <lineage>
        <taxon>Eukaryota</taxon>
        <taxon>Fungi</taxon>
        <taxon>Dikarya</taxon>
        <taxon>Ascomycota</taxon>
        <taxon>Pezizomycotina</taxon>
        <taxon>Dothideomycetes</taxon>
        <taxon>Dothideomycetidae</taxon>
        <taxon>Dothideales</taxon>
        <taxon>Saccotheciaceae</taxon>
        <taxon>Aureobasidium</taxon>
    </lineage>
</organism>